<feature type="domain" description="Bulb-type lectin" evidence="16">
    <location>
        <begin position="55"/>
        <end position="178"/>
    </location>
</feature>
<evidence type="ECO:0000256" key="1">
    <source>
        <dbReference type="ARBA" id="ARBA00004167"/>
    </source>
</evidence>
<keyword evidence="6 13" id="KW-0547">Nucleotide-binding</keyword>
<dbReference type="InterPro" id="IPR001245">
    <property type="entry name" value="Ser-Thr/Tyr_kinase_cat_dom"/>
</dbReference>
<keyword evidence="3 13" id="KW-0808">Transferase</keyword>
<evidence type="ECO:0000256" key="3">
    <source>
        <dbReference type="ARBA" id="ARBA00022679"/>
    </source>
</evidence>
<evidence type="ECO:0000259" key="17">
    <source>
        <dbReference type="PROSITE" id="PS50948"/>
    </source>
</evidence>
<dbReference type="GO" id="GO:0016020">
    <property type="term" value="C:membrane"/>
    <property type="evidence" value="ECO:0007669"/>
    <property type="project" value="UniProtKB-SubCell"/>
</dbReference>
<dbReference type="SMART" id="SM00108">
    <property type="entry name" value="B_lectin"/>
    <property type="match status" value="1"/>
</dbReference>
<keyword evidence="12" id="KW-0325">Glycoprotein</keyword>
<comment type="catalytic activity">
    <reaction evidence="13">
        <text>L-threonyl-[protein] + ATP = O-phospho-L-threonyl-[protein] + ADP + H(+)</text>
        <dbReference type="Rhea" id="RHEA:46608"/>
        <dbReference type="Rhea" id="RHEA-COMP:11060"/>
        <dbReference type="Rhea" id="RHEA-COMP:11605"/>
        <dbReference type="ChEBI" id="CHEBI:15378"/>
        <dbReference type="ChEBI" id="CHEBI:30013"/>
        <dbReference type="ChEBI" id="CHEBI:30616"/>
        <dbReference type="ChEBI" id="CHEBI:61977"/>
        <dbReference type="ChEBI" id="CHEBI:456216"/>
        <dbReference type="EC" id="2.7.11.1"/>
    </reaction>
</comment>
<dbReference type="PANTHER" id="PTHR47974">
    <property type="entry name" value="OS07G0415500 PROTEIN"/>
    <property type="match status" value="1"/>
</dbReference>
<evidence type="ECO:0000256" key="11">
    <source>
        <dbReference type="ARBA" id="ARBA00023157"/>
    </source>
</evidence>
<feature type="domain" description="Protein kinase" evidence="15">
    <location>
        <begin position="544"/>
        <end position="793"/>
    </location>
</feature>
<dbReference type="InterPro" id="IPR001480">
    <property type="entry name" value="Bulb-type_lectin_dom"/>
</dbReference>
<evidence type="ECO:0000313" key="18">
    <source>
        <dbReference type="EMBL" id="CAI9108139.1"/>
    </source>
</evidence>
<proteinExistence type="inferred from homology"/>
<keyword evidence="5" id="KW-0732">Signal</keyword>
<evidence type="ECO:0000256" key="4">
    <source>
        <dbReference type="ARBA" id="ARBA00022692"/>
    </source>
</evidence>
<dbReference type="InterPro" id="IPR003609">
    <property type="entry name" value="Pan_app"/>
</dbReference>
<keyword evidence="10 14" id="KW-0472">Membrane</keyword>
<keyword evidence="4 14" id="KW-0812">Transmembrane</keyword>
<evidence type="ECO:0000256" key="13">
    <source>
        <dbReference type="PIRNR" id="PIRNR000641"/>
    </source>
</evidence>
<evidence type="ECO:0000256" key="10">
    <source>
        <dbReference type="ARBA" id="ARBA00023136"/>
    </source>
</evidence>
<comment type="catalytic activity">
    <reaction evidence="13">
        <text>L-seryl-[protein] + ATP = O-phospho-L-seryl-[protein] + ADP + H(+)</text>
        <dbReference type="Rhea" id="RHEA:17989"/>
        <dbReference type="Rhea" id="RHEA-COMP:9863"/>
        <dbReference type="Rhea" id="RHEA-COMP:11604"/>
        <dbReference type="ChEBI" id="CHEBI:15378"/>
        <dbReference type="ChEBI" id="CHEBI:29999"/>
        <dbReference type="ChEBI" id="CHEBI:30616"/>
        <dbReference type="ChEBI" id="CHEBI:83421"/>
        <dbReference type="ChEBI" id="CHEBI:456216"/>
        <dbReference type="EC" id="2.7.11.1"/>
    </reaction>
</comment>
<dbReference type="InterPro" id="IPR036426">
    <property type="entry name" value="Bulb-type_lectin_dom_sf"/>
</dbReference>
<evidence type="ECO:0000256" key="12">
    <source>
        <dbReference type="ARBA" id="ARBA00023180"/>
    </source>
</evidence>
<feature type="domain" description="Bulb-type lectin" evidence="16">
    <location>
        <begin position="175"/>
        <end position="303"/>
    </location>
</feature>
<dbReference type="EMBL" id="OX459122">
    <property type="protein sequence ID" value="CAI9108139.1"/>
    <property type="molecule type" value="Genomic_DNA"/>
</dbReference>
<evidence type="ECO:0000256" key="9">
    <source>
        <dbReference type="ARBA" id="ARBA00022989"/>
    </source>
</evidence>
<dbReference type="PANTHER" id="PTHR47974:SF10">
    <property type="entry name" value="RECEPTOR-LIKE SERINE_THREONINE-PROTEIN KINASE"/>
    <property type="match status" value="1"/>
</dbReference>
<evidence type="ECO:0000256" key="2">
    <source>
        <dbReference type="ARBA" id="ARBA00022527"/>
    </source>
</evidence>
<evidence type="ECO:0000256" key="6">
    <source>
        <dbReference type="ARBA" id="ARBA00022741"/>
    </source>
</evidence>
<accession>A0AAV1DJW1</accession>
<dbReference type="SMART" id="SM00473">
    <property type="entry name" value="PAN_AP"/>
    <property type="match status" value="1"/>
</dbReference>
<dbReference type="PROSITE" id="PS50927">
    <property type="entry name" value="BULB_LECTIN"/>
    <property type="match status" value="2"/>
</dbReference>
<keyword evidence="2 13" id="KW-0723">Serine/threonine-protein kinase</keyword>
<gene>
    <name evidence="18" type="ORF">OLC1_LOCUS16275</name>
</gene>
<keyword evidence="7 13" id="KW-0418">Kinase</keyword>
<dbReference type="Gene3D" id="1.10.510.10">
    <property type="entry name" value="Transferase(Phosphotransferase) domain 1"/>
    <property type="match status" value="1"/>
</dbReference>
<evidence type="ECO:0000259" key="15">
    <source>
        <dbReference type="PROSITE" id="PS50011"/>
    </source>
</evidence>
<evidence type="ECO:0000313" key="19">
    <source>
        <dbReference type="Proteomes" id="UP001161247"/>
    </source>
</evidence>
<dbReference type="Pfam" id="PF07714">
    <property type="entry name" value="PK_Tyr_Ser-Thr"/>
    <property type="match status" value="1"/>
</dbReference>
<dbReference type="Proteomes" id="UP001161247">
    <property type="component" value="Chromosome 5"/>
</dbReference>
<dbReference type="InterPro" id="IPR000858">
    <property type="entry name" value="S_locus_glycoprot_dom"/>
</dbReference>
<dbReference type="Gene3D" id="3.30.200.20">
    <property type="entry name" value="Phosphorylase Kinase, domain 1"/>
    <property type="match status" value="1"/>
</dbReference>
<reference evidence="18" key="1">
    <citation type="submission" date="2023-03" db="EMBL/GenBank/DDBJ databases">
        <authorList>
            <person name="Julca I."/>
        </authorList>
    </citation>
    <scope>NUCLEOTIDE SEQUENCE</scope>
</reference>
<feature type="transmembrane region" description="Helical" evidence="14">
    <location>
        <begin position="485"/>
        <end position="512"/>
    </location>
</feature>
<evidence type="ECO:0000259" key="16">
    <source>
        <dbReference type="PROSITE" id="PS50927"/>
    </source>
</evidence>
<dbReference type="Pfam" id="PF01453">
    <property type="entry name" value="B_lectin"/>
    <property type="match status" value="1"/>
</dbReference>
<protein>
    <recommendedName>
        <fullName evidence="13">Receptor-like serine/threonine-protein kinase</fullName>
        <ecNumber evidence="13">2.7.11.1</ecNumber>
    </recommendedName>
</protein>
<keyword evidence="19" id="KW-1185">Reference proteome</keyword>
<dbReference type="InterPro" id="IPR000719">
    <property type="entry name" value="Prot_kinase_dom"/>
</dbReference>
<dbReference type="InterPro" id="IPR011009">
    <property type="entry name" value="Kinase-like_dom_sf"/>
</dbReference>
<dbReference type="AlphaFoldDB" id="A0AAV1DJW1"/>
<dbReference type="GO" id="GO:0048544">
    <property type="term" value="P:recognition of pollen"/>
    <property type="evidence" value="ECO:0007669"/>
    <property type="project" value="InterPro"/>
</dbReference>
<organism evidence="18 19">
    <name type="scientific">Oldenlandia corymbosa var. corymbosa</name>
    <dbReference type="NCBI Taxonomy" id="529605"/>
    <lineage>
        <taxon>Eukaryota</taxon>
        <taxon>Viridiplantae</taxon>
        <taxon>Streptophyta</taxon>
        <taxon>Embryophyta</taxon>
        <taxon>Tracheophyta</taxon>
        <taxon>Spermatophyta</taxon>
        <taxon>Magnoliopsida</taxon>
        <taxon>eudicotyledons</taxon>
        <taxon>Gunneridae</taxon>
        <taxon>Pentapetalae</taxon>
        <taxon>asterids</taxon>
        <taxon>lamiids</taxon>
        <taxon>Gentianales</taxon>
        <taxon>Rubiaceae</taxon>
        <taxon>Rubioideae</taxon>
        <taxon>Spermacoceae</taxon>
        <taxon>Hedyotis-Oldenlandia complex</taxon>
        <taxon>Oldenlandia</taxon>
    </lineage>
</organism>
<dbReference type="CDD" id="cd00028">
    <property type="entry name" value="B_lectin"/>
    <property type="match status" value="1"/>
</dbReference>
<dbReference type="GO" id="GO:0004674">
    <property type="term" value="F:protein serine/threonine kinase activity"/>
    <property type="evidence" value="ECO:0007669"/>
    <property type="project" value="UniProtKB-KW"/>
</dbReference>
<dbReference type="PROSITE" id="PS50948">
    <property type="entry name" value="PAN"/>
    <property type="match status" value="1"/>
</dbReference>
<evidence type="ECO:0000256" key="5">
    <source>
        <dbReference type="ARBA" id="ARBA00022729"/>
    </source>
</evidence>
<keyword evidence="9 14" id="KW-1133">Transmembrane helix</keyword>
<dbReference type="Pfam" id="PF00954">
    <property type="entry name" value="S_locus_glycop"/>
    <property type="match status" value="1"/>
</dbReference>
<dbReference type="SUPFAM" id="SSF56112">
    <property type="entry name" value="Protein kinase-like (PK-like)"/>
    <property type="match status" value="1"/>
</dbReference>
<dbReference type="SUPFAM" id="SSF51110">
    <property type="entry name" value="alpha-D-mannose-specific plant lectins"/>
    <property type="match status" value="2"/>
</dbReference>
<dbReference type="EC" id="2.7.11.1" evidence="13"/>
<comment type="similarity">
    <text evidence="13">Belongs to the protein kinase superfamily. Ser/Thr protein kinase family.</text>
</comment>
<dbReference type="PROSITE" id="PS50011">
    <property type="entry name" value="PROTEIN_KINASE_DOM"/>
    <property type="match status" value="1"/>
</dbReference>
<evidence type="ECO:0000256" key="7">
    <source>
        <dbReference type="ARBA" id="ARBA00022777"/>
    </source>
</evidence>
<dbReference type="GO" id="GO:0005524">
    <property type="term" value="F:ATP binding"/>
    <property type="evidence" value="ECO:0007669"/>
    <property type="project" value="UniProtKB-KW"/>
</dbReference>
<dbReference type="Gene3D" id="2.90.10.10">
    <property type="entry name" value="Bulb-type lectin domain"/>
    <property type="match status" value="2"/>
</dbReference>
<keyword evidence="11" id="KW-1015">Disulfide bond</keyword>
<evidence type="ECO:0000256" key="14">
    <source>
        <dbReference type="SAM" id="Phobius"/>
    </source>
</evidence>
<dbReference type="PIRSF" id="PIRSF000641">
    <property type="entry name" value="SRK"/>
    <property type="match status" value="1"/>
</dbReference>
<keyword evidence="8 13" id="KW-0067">ATP-binding</keyword>
<dbReference type="InterPro" id="IPR024171">
    <property type="entry name" value="SRK-like_kinase"/>
</dbReference>
<comment type="subcellular location">
    <subcellularLocation>
        <location evidence="1">Membrane</location>
        <topology evidence="1">Single-pass membrane protein</topology>
    </subcellularLocation>
</comment>
<sequence length="818" mass="90786">MEMFHSLVEIKHLSAGKSLNHKRLSCVFVVFLLLCSGAFQNGFCDDFNTMVSVPLGFEINGMDQSNNFRLSENGIFAFGFLKSDDLDSCEVGIWYNLGNSNVNLPVWTVGGGVKVSLDSSIRLDLDGRLVLVQNQNGEKIVLWSSNTSGLGINKASLLDNGNLVLLDSKDKVLWESFSSPTNILLPGQSFHYPQNLRALSAKSTLSYYSLVISKSGELQLVWEHNVTYWRSPISPSVLVKEARFDNDGVLGLYDEYNKVAWSVSSQDLGDLSSTKTLQHLSLDQDGNLRIYSWHNVTREWKAGWQAVQEQCNVFGSCGLYSLCGYNSTGPVCWCLYSLSLENWDTAFSPIAADFGGGSGCRKMVDLANCRMRTSMVVMKQTVLYGIYPPIDVEMFLSEKDCREYCANDSTCIAVTSMNDGSGKCTVKRTSFISGYNTHSVAATSFLKACSVPQAVAAQMNSHNSAGLIDSSISGRKKASQANTRALIGAIALIAFITVVVVVSLELFVIWIAHGSGQIKPQTRIPFGKDARMNPHYSALIRLNFEEIKGLTDNFATPLGPSYFKGTLPNKTLVVAKLLNDITVSEKDFRFAVSTLGGTHHRNLASIKGFCFEPKHKILLYEYIPNGSLDHWLLGPEVDESKRVWQERLQIAVGVARAIAYLHTECQQCIIHGNLKLENVLLDENLVPKLTDFGLRSLLFKERVASSSTEMPSEKDIYMLGMLLLQIVTCKRDVDGISPHKMLDELFDQKERFADSDEFKSVERVMKIAIWCMQDQPFLRPSISEVVKVLEGTLSVDRPPSGFMLSRSIAVERLEGEES</sequence>
<evidence type="ECO:0000256" key="8">
    <source>
        <dbReference type="ARBA" id="ARBA00022840"/>
    </source>
</evidence>
<feature type="domain" description="Apple" evidence="17">
    <location>
        <begin position="369"/>
        <end position="449"/>
    </location>
</feature>
<name>A0AAV1DJW1_OLDCO</name>